<protein>
    <submittedName>
        <fullName evidence="7">6-phospho-beta-glucosidase</fullName>
        <ecNumber evidence="7">3.2.1.86</ecNumber>
    </submittedName>
</protein>
<dbReference type="NCBIfam" id="NF007158">
    <property type="entry name" value="PRK09593.1"/>
    <property type="match status" value="1"/>
</dbReference>
<comment type="similarity">
    <text evidence="1 5">Belongs to the glycosyl hydrolase 1 family.</text>
</comment>
<dbReference type="SUPFAM" id="SSF51445">
    <property type="entry name" value="(Trans)glycosidases"/>
    <property type="match status" value="1"/>
</dbReference>
<dbReference type="Proteomes" id="UP001198439">
    <property type="component" value="Unassembled WGS sequence"/>
</dbReference>
<dbReference type="PROSITE" id="PS00572">
    <property type="entry name" value="GLYCOSYL_HYDROL_F1_1"/>
    <property type="match status" value="1"/>
</dbReference>
<dbReference type="FunFam" id="3.20.20.80:FF:000004">
    <property type="entry name" value="Beta-glucosidase 6-phospho-beta-glucosidase"/>
    <property type="match status" value="1"/>
</dbReference>
<dbReference type="EC" id="3.2.1.86" evidence="7"/>
<comment type="caution">
    <text evidence="7">The sequence shown here is derived from an EMBL/GenBank/DDBJ whole genome shotgun (WGS) entry which is preliminary data.</text>
</comment>
<evidence type="ECO:0000256" key="6">
    <source>
        <dbReference type="RuleBase" id="RU004468"/>
    </source>
</evidence>
<dbReference type="InterPro" id="IPR001360">
    <property type="entry name" value="Glyco_hydro_1"/>
</dbReference>
<dbReference type="Gene3D" id="3.20.20.80">
    <property type="entry name" value="Glycosidases"/>
    <property type="match status" value="1"/>
</dbReference>
<dbReference type="AlphaFoldDB" id="A0AAW4VSR7"/>
<keyword evidence="2 6" id="KW-0378">Hydrolase</keyword>
<dbReference type="InterPro" id="IPR018120">
    <property type="entry name" value="Glyco_hydro_1_AS"/>
</dbReference>
<name>A0AAW4VSR7_9FIRM</name>
<dbReference type="GO" id="GO:0016052">
    <property type="term" value="P:carbohydrate catabolic process"/>
    <property type="evidence" value="ECO:0007669"/>
    <property type="project" value="TreeGrafter"/>
</dbReference>
<dbReference type="PANTHER" id="PTHR10353">
    <property type="entry name" value="GLYCOSYL HYDROLASE"/>
    <property type="match status" value="1"/>
</dbReference>
<accession>A0AAW4VSR7</accession>
<proteinExistence type="inferred from homology"/>
<sequence>MTMGFRKDFLWGGATAANQCEGGVNQGKRGLANVDLMPLGKDRYLVGTGKKKMYDFDQEHFYPALTAIDFYHHYQSDIALFAQMGFKTFRLSIAWTRIFPQGDESEPNEEGLQFYENIFKECHKYGIEPLVTINHFDCPMHLVKTIGGWRSRKMIHYFYKLCKVLFTRYKGLVKYWITFNEINMILHFPFVAAGLCFEKGENEIQAMITCVHHQLVASAMVTKLAHEVDEKNQIGCMLAAGSYYPETCKPEDYWQAICDNREVYMFADVQARGYYPSYALKWIKKRKANIPFEKGDQEILMKNTVDFVSFSYYSSRVSSSDLSKGKQSESNIFASAKNPYLKESDWGWAIDPLGFRSTINELYDRYQKPLFVVENGLGANDVVEEDGTIHDEYRIDYLRQHIQAMKDAVEEDGVDLIGYTTWGCIDLISNGTGEVQKRYGFIYVDRDNLGKGTYQRKKKDSFEWYKKVIESNGENLD</sequence>
<evidence type="ECO:0000256" key="3">
    <source>
        <dbReference type="ARBA" id="ARBA00023295"/>
    </source>
</evidence>
<evidence type="ECO:0000256" key="5">
    <source>
        <dbReference type="RuleBase" id="RU003690"/>
    </source>
</evidence>
<evidence type="ECO:0000256" key="2">
    <source>
        <dbReference type="ARBA" id="ARBA00022801"/>
    </source>
</evidence>
<organism evidence="7 8">
    <name type="scientific">Faecalibacillus faecis</name>
    <dbReference type="NCBI Taxonomy" id="1982628"/>
    <lineage>
        <taxon>Bacteria</taxon>
        <taxon>Bacillati</taxon>
        <taxon>Bacillota</taxon>
        <taxon>Erysipelotrichia</taxon>
        <taxon>Erysipelotrichales</taxon>
        <taxon>Coprobacillaceae</taxon>
        <taxon>Faecalibacillus</taxon>
    </lineage>
</organism>
<dbReference type="NCBIfam" id="NF007356">
    <property type="entry name" value="PRK09852.1"/>
    <property type="match status" value="1"/>
</dbReference>
<dbReference type="GO" id="GO:0005829">
    <property type="term" value="C:cytosol"/>
    <property type="evidence" value="ECO:0007669"/>
    <property type="project" value="TreeGrafter"/>
</dbReference>
<dbReference type="Pfam" id="PF00232">
    <property type="entry name" value="Glyco_hydro_1"/>
    <property type="match status" value="1"/>
</dbReference>
<dbReference type="PANTHER" id="PTHR10353:SF296">
    <property type="entry name" value="6-PHOSPHO-BETA-GLUCOSIDASE"/>
    <property type="match status" value="1"/>
</dbReference>
<dbReference type="GO" id="GO:0008706">
    <property type="term" value="F:6-phospho-beta-glucosidase activity"/>
    <property type="evidence" value="ECO:0007669"/>
    <property type="project" value="UniProtKB-EC"/>
</dbReference>
<evidence type="ECO:0000256" key="1">
    <source>
        <dbReference type="ARBA" id="ARBA00010838"/>
    </source>
</evidence>
<dbReference type="PRINTS" id="PR00131">
    <property type="entry name" value="GLHYDRLASE1"/>
</dbReference>
<dbReference type="InterPro" id="IPR033132">
    <property type="entry name" value="GH_1_N_CS"/>
</dbReference>
<keyword evidence="3 6" id="KW-0326">Glycosidase</keyword>
<reference evidence="7" key="1">
    <citation type="submission" date="2021-10" db="EMBL/GenBank/DDBJ databases">
        <title>Collection of gut derived symbiotic bacterial strains cultured from healthy donors.</title>
        <authorList>
            <person name="Lin H."/>
            <person name="Littmann E."/>
            <person name="Kohout C."/>
            <person name="Pamer E.G."/>
        </authorList>
    </citation>
    <scope>NUCLEOTIDE SEQUENCE</scope>
    <source>
        <strain evidence="7">DFI.4.48</strain>
    </source>
</reference>
<dbReference type="PROSITE" id="PS00653">
    <property type="entry name" value="GLYCOSYL_HYDROL_F1_2"/>
    <property type="match status" value="1"/>
</dbReference>
<feature type="active site" description="Nucleophile" evidence="4">
    <location>
        <position position="374"/>
    </location>
</feature>
<dbReference type="InterPro" id="IPR017853">
    <property type="entry name" value="GH"/>
</dbReference>
<evidence type="ECO:0000256" key="4">
    <source>
        <dbReference type="PROSITE-ProRule" id="PRU10055"/>
    </source>
</evidence>
<dbReference type="EMBL" id="JAJDKZ010000016">
    <property type="protein sequence ID" value="MCB8610328.1"/>
    <property type="molecule type" value="Genomic_DNA"/>
</dbReference>
<evidence type="ECO:0000313" key="8">
    <source>
        <dbReference type="Proteomes" id="UP001198439"/>
    </source>
</evidence>
<evidence type="ECO:0000313" key="7">
    <source>
        <dbReference type="EMBL" id="MCB8610328.1"/>
    </source>
</evidence>
<gene>
    <name evidence="7" type="primary">ascB</name>
    <name evidence="7" type="ORF">LJD69_06945</name>
</gene>